<name>A0A7W9AV78_9HYPH</name>
<dbReference type="PANTHER" id="PTHR46796:SF6">
    <property type="entry name" value="ARAC SUBFAMILY"/>
    <property type="match status" value="1"/>
</dbReference>
<dbReference type="Pfam" id="PF14525">
    <property type="entry name" value="AraC_binding_2"/>
    <property type="match status" value="1"/>
</dbReference>
<keyword evidence="1" id="KW-0805">Transcription regulation</keyword>
<evidence type="ECO:0000313" key="6">
    <source>
        <dbReference type="Proteomes" id="UP000555546"/>
    </source>
</evidence>
<dbReference type="PROSITE" id="PS01124">
    <property type="entry name" value="HTH_ARAC_FAMILY_2"/>
    <property type="match status" value="1"/>
</dbReference>
<dbReference type="GO" id="GO:0003700">
    <property type="term" value="F:DNA-binding transcription factor activity"/>
    <property type="evidence" value="ECO:0007669"/>
    <property type="project" value="InterPro"/>
</dbReference>
<gene>
    <name evidence="5" type="ORF">FHS76_001057</name>
</gene>
<dbReference type="InterPro" id="IPR035418">
    <property type="entry name" value="AraC-bd_2"/>
</dbReference>
<dbReference type="PANTHER" id="PTHR46796">
    <property type="entry name" value="HTH-TYPE TRANSCRIPTIONAL ACTIVATOR RHAS-RELATED"/>
    <property type="match status" value="1"/>
</dbReference>
<dbReference type="Proteomes" id="UP000555546">
    <property type="component" value="Unassembled WGS sequence"/>
</dbReference>
<dbReference type="RefSeq" id="WP_183649001.1">
    <property type="nucleotide sequence ID" value="NZ_JACIJG010000003.1"/>
</dbReference>
<evidence type="ECO:0000259" key="4">
    <source>
        <dbReference type="PROSITE" id="PS01124"/>
    </source>
</evidence>
<keyword evidence="2 5" id="KW-0238">DNA-binding</keyword>
<reference evidence="5 6" key="1">
    <citation type="submission" date="2020-08" db="EMBL/GenBank/DDBJ databases">
        <title>Genomic Encyclopedia of Type Strains, Phase IV (KMG-IV): sequencing the most valuable type-strain genomes for metagenomic binning, comparative biology and taxonomic classification.</title>
        <authorList>
            <person name="Goeker M."/>
        </authorList>
    </citation>
    <scope>NUCLEOTIDE SEQUENCE [LARGE SCALE GENOMIC DNA]</scope>
    <source>
        <strain evidence="5 6">DSM 26944</strain>
    </source>
</reference>
<keyword evidence="3" id="KW-0804">Transcription</keyword>
<dbReference type="PRINTS" id="PR00032">
    <property type="entry name" value="HTHARAC"/>
</dbReference>
<keyword evidence="6" id="KW-1185">Reference proteome</keyword>
<dbReference type="AlphaFoldDB" id="A0A7W9AV78"/>
<evidence type="ECO:0000256" key="2">
    <source>
        <dbReference type="ARBA" id="ARBA00023125"/>
    </source>
</evidence>
<protein>
    <submittedName>
        <fullName evidence="5">AraC-like DNA-binding protein</fullName>
    </submittedName>
</protein>
<dbReference type="Gene3D" id="1.10.10.60">
    <property type="entry name" value="Homeodomain-like"/>
    <property type="match status" value="1"/>
</dbReference>
<proteinExistence type="predicted"/>
<dbReference type="GO" id="GO:0043565">
    <property type="term" value="F:sequence-specific DNA binding"/>
    <property type="evidence" value="ECO:0007669"/>
    <property type="project" value="InterPro"/>
</dbReference>
<evidence type="ECO:0000256" key="1">
    <source>
        <dbReference type="ARBA" id="ARBA00023015"/>
    </source>
</evidence>
<dbReference type="SUPFAM" id="SSF46689">
    <property type="entry name" value="Homeodomain-like"/>
    <property type="match status" value="1"/>
</dbReference>
<dbReference type="InterPro" id="IPR018060">
    <property type="entry name" value="HTH_AraC"/>
</dbReference>
<dbReference type="InterPro" id="IPR009057">
    <property type="entry name" value="Homeodomain-like_sf"/>
</dbReference>
<evidence type="ECO:0000313" key="5">
    <source>
        <dbReference type="EMBL" id="MBB5701208.1"/>
    </source>
</evidence>
<feature type="domain" description="HTH araC/xylS-type" evidence="4">
    <location>
        <begin position="218"/>
        <end position="319"/>
    </location>
</feature>
<organism evidence="5 6">
    <name type="scientific">Brucella daejeonensis</name>
    <dbReference type="NCBI Taxonomy" id="659015"/>
    <lineage>
        <taxon>Bacteria</taxon>
        <taxon>Pseudomonadati</taxon>
        <taxon>Pseudomonadota</taxon>
        <taxon>Alphaproteobacteria</taxon>
        <taxon>Hyphomicrobiales</taxon>
        <taxon>Brucellaceae</taxon>
        <taxon>Brucella/Ochrobactrum group</taxon>
        <taxon>Brucella</taxon>
    </lineage>
</organism>
<dbReference type="EMBL" id="JACIJG010000003">
    <property type="protein sequence ID" value="MBB5701208.1"/>
    <property type="molecule type" value="Genomic_DNA"/>
</dbReference>
<accession>A0A7W9AV78</accession>
<dbReference type="SMART" id="SM00342">
    <property type="entry name" value="HTH_ARAC"/>
    <property type="match status" value="1"/>
</dbReference>
<comment type="caution">
    <text evidence="5">The sequence shown here is derived from an EMBL/GenBank/DDBJ whole genome shotgun (WGS) entry which is preliminary data.</text>
</comment>
<dbReference type="Pfam" id="PF12833">
    <property type="entry name" value="HTH_18"/>
    <property type="match status" value="1"/>
</dbReference>
<evidence type="ECO:0000256" key="3">
    <source>
        <dbReference type="ARBA" id="ARBA00023163"/>
    </source>
</evidence>
<dbReference type="InterPro" id="IPR020449">
    <property type="entry name" value="Tscrpt_reg_AraC-type_HTH"/>
</dbReference>
<dbReference type="InterPro" id="IPR050204">
    <property type="entry name" value="AraC_XylS_family_regulators"/>
</dbReference>
<sequence>MDLSSNAPLKGFYVTNTNLPEKDRTEYWREAVSPLYEALELPFEHRKHIDGTIHSFPLGDRIIAGATFGNHRCVRTVEHIKRSSFDLYCIQLFVGGVCSGLFQGREIGLSIGDIHVASAMAEVDAICSGSAATISLMLEKEELEYICGKSLLSGTVIRGSTALGRLIGELFRSSYREAGELSFKEGVDCGDTLINLIASAVKHDHDNIRSAPSDQLRNQVLDFINRNIHDPKLGVDHILERFAMSRSHLYRLLEADGGAAGLIRRKRLQLAHGELVRHRADQNLRIKEIAVKYGFSNAGQFARSFQQQFSIPPSDFLKRQKEDERHASQITRLHSHYGNLHERWNDMAAA</sequence>